<name>A0A963YZX0_9PROT</name>
<comment type="caution">
    <text evidence="2">The sequence shown here is derived from an EMBL/GenBank/DDBJ whole genome shotgun (WGS) entry which is preliminary data.</text>
</comment>
<protein>
    <submittedName>
        <fullName evidence="2">Methyltransferase domain-containing protein</fullName>
    </submittedName>
</protein>
<feature type="domain" description="Methyltransferase" evidence="1">
    <location>
        <begin position="50"/>
        <end position="142"/>
    </location>
</feature>
<evidence type="ECO:0000313" key="3">
    <source>
        <dbReference type="Proteomes" id="UP000721844"/>
    </source>
</evidence>
<sequence length="254" mass="26666">MEAEVPPPAATQGYLLGGRIRYTQPKDGYRTGIEPVFLAASVPARPGERVLEAGTGAGAGLLCLERRIGGLHGIGLEIEPAMAALAAANFAANGYSGLAALCADVAASPLPRLLGAEPFDHILSNPPWHDASGTHPADGLRERAKMAEDGLLERWIARLAPRLKPRGTITLILPSRMIPEALAALGAGGCGSPVLFPLWPRPAREAKMLLVQATKGGRAECRMLPGLILHDGPAYTLAAHAILRDAAALDLQRR</sequence>
<dbReference type="PANTHER" id="PTHR47739:SF1">
    <property type="entry name" value="TRNA1(VAL) (ADENINE(37)-N6)-METHYLTRANSFERASE"/>
    <property type="match status" value="1"/>
</dbReference>
<keyword evidence="2" id="KW-0808">Transferase</keyword>
<dbReference type="PRINTS" id="PR00507">
    <property type="entry name" value="N12N6MTFRASE"/>
</dbReference>
<dbReference type="AlphaFoldDB" id="A0A963YZX0"/>
<dbReference type="Proteomes" id="UP000721844">
    <property type="component" value="Unassembled WGS sequence"/>
</dbReference>
<dbReference type="Pfam" id="PF13649">
    <property type="entry name" value="Methyltransf_25"/>
    <property type="match status" value="1"/>
</dbReference>
<dbReference type="SUPFAM" id="SSF53335">
    <property type="entry name" value="S-adenosyl-L-methionine-dependent methyltransferases"/>
    <property type="match status" value="1"/>
</dbReference>
<organism evidence="2 3">
    <name type="scientific">Acidisoma cellulosilyticum</name>
    <dbReference type="NCBI Taxonomy" id="2802395"/>
    <lineage>
        <taxon>Bacteria</taxon>
        <taxon>Pseudomonadati</taxon>
        <taxon>Pseudomonadota</taxon>
        <taxon>Alphaproteobacteria</taxon>
        <taxon>Acetobacterales</taxon>
        <taxon>Acidocellaceae</taxon>
        <taxon>Acidisoma</taxon>
    </lineage>
</organism>
<dbReference type="CDD" id="cd02440">
    <property type="entry name" value="AdoMet_MTases"/>
    <property type="match status" value="1"/>
</dbReference>
<dbReference type="InterPro" id="IPR050210">
    <property type="entry name" value="tRNA_Adenine-N(6)_MTase"/>
</dbReference>
<proteinExistence type="predicted"/>
<reference evidence="2 3" key="1">
    <citation type="journal article" date="2021" name="Microorganisms">
        <title>Acidisoma silvae sp. nov. and Acidisomacellulosilytica sp. nov., Two Acidophilic Bacteria Isolated from Decaying Wood, Hydrolyzing Cellulose and Producing Poly-3-hydroxybutyrate.</title>
        <authorList>
            <person name="Mieszkin S."/>
            <person name="Pouder E."/>
            <person name="Uroz S."/>
            <person name="Simon-Colin C."/>
            <person name="Alain K."/>
        </authorList>
    </citation>
    <scope>NUCLEOTIDE SEQUENCE [LARGE SCALE GENOMIC DNA]</scope>
    <source>
        <strain evidence="2 3">HW T5.17</strain>
    </source>
</reference>
<keyword evidence="2" id="KW-0489">Methyltransferase</keyword>
<dbReference type="GO" id="GO:0032259">
    <property type="term" value="P:methylation"/>
    <property type="evidence" value="ECO:0007669"/>
    <property type="project" value="UniProtKB-KW"/>
</dbReference>
<evidence type="ECO:0000259" key="1">
    <source>
        <dbReference type="Pfam" id="PF13649"/>
    </source>
</evidence>
<dbReference type="InterPro" id="IPR041698">
    <property type="entry name" value="Methyltransf_25"/>
</dbReference>
<dbReference type="InterPro" id="IPR002052">
    <property type="entry name" value="DNA_methylase_N6_adenine_CS"/>
</dbReference>
<dbReference type="Gene3D" id="3.40.50.150">
    <property type="entry name" value="Vaccinia Virus protein VP39"/>
    <property type="match status" value="1"/>
</dbReference>
<dbReference type="GO" id="GO:0008168">
    <property type="term" value="F:methyltransferase activity"/>
    <property type="evidence" value="ECO:0007669"/>
    <property type="project" value="UniProtKB-KW"/>
</dbReference>
<dbReference type="EMBL" id="JAESVA010000002">
    <property type="protein sequence ID" value="MCB8879969.1"/>
    <property type="molecule type" value="Genomic_DNA"/>
</dbReference>
<dbReference type="GO" id="GO:0003676">
    <property type="term" value="F:nucleic acid binding"/>
    <property type="evidence" value="ECO:0007669"/>
    <property type="project" value="InterPro"/>
</dbReference>
<accession>A0A963YZX0</accession>
<dbReference type="InterPro" id="IPR029063">
    <property type="entry name" value="SAM-dependent_MTases_sf"/>
</dbReference>
<dbReference type="PROSITE" id="PS00092">
    <property type="entry name" value="N6_MTASE"/>
    <property type="match status" value="1"/>
</dbReference>
<dbReference type="PANTHER" id="PTHR47739">
    <property type="entry name" value="TRNA1(VAL) (ADENINE(37)-N6)-METHYLTRANSFERASE"/>
    <property type="match status" value="1"/>
</dbReference>
<keyword evidence="3" id="KW-1185">Reference proteome</keyword>
<evidence type="ECO:0000313" key="2">
    <source>
        <dbReference type="EMBL" id="MCB8879969.1"/>
    </source>
</evidence>
<gene>
    <name evidence="2" type="ORF">ACELLULO517_06960</name>
</gene>